<dbReference type="PANTHER" id="PTHR24025:SF23">
    <property type="entry name" value="NEURAL-CADHERIN"/>
    <property type="match status" value="1"/>
</dbReference>
<feature type="domain" description="Cadherin" evidence="15">
    <location>
        <begin position="159"/>
        <end position="253"/>
    </location>
</feature>
<sequence length="2371" mass="267169">MLSRDSSWKLELNDAQASTIRIIKCGSDISNANVNLNIPLEAGPSELGGDRKSSGIETCLAWESYGGRCHHQHSLQPRKSTQASALRQRYSLDNDDFLPFFINSTTGCIGRLEVLDRESQSEWILKVAAHDNGKFVEHSSTALIQIRVLDQNDNIPIILNEQLDVFIPNSVEKDDVVYVLSAHDPDENDALYYNISGPDVSYFQINQSGVITATRKLLKQDYSITAIVYDNGNLNSSVVLAFYVSEAMRFPVFEKRSQREFLVVEHDPDMLVTKFVAQSVNASSRGILFSIFSGDPHRHFYLNPNSGELYTTSRVDHEYRKQYELWIAAIDQHAQPMVSYANCIVNVVDINDNKPFFEKAFYSASVAENGDSNEFIIKVTARDSDTGMNGEISYSLMTSASDGWKHFKINKESGEIFTVSGLDAEYLREYHLHVIAKDHGNPQLSEAVVVKIEVLDKNDNPPRFSNLFHGIIAENSPLGTPVLQVTIYDADVNSTLIYGLEGNYADNFLIDQQTGWISLAKEVDREERNEYSIKVKAWDGLWEVRTSLTITIQDINDNAPTFNDSFYKFLVAADLEIFAEIGRILAFDEDDGLNGQVRYDLRCDSDLFMIEPSSGRIFPITALEQYVNNTVECKGFASDQGFPSMNSDVNLYIYIIESAESNETKQPYYEFALPPDTDPDTAIGHLPLHNTIAVVNDSRFMVDQDGYLFTNATFPEAILGHKIIFSVATNNKNDPMKTIISIEFIKPNINRPQFSFKRYNISIQENCRLHTAIGMVMAKDPDIGLNGLLTYHIIYDTDRLPFTIEPTTGIILTTGYVDFEEISSYHFLIMAIDSGFPALNDTAEVTIEVLDENDNVPEFENHYVQYTVSANSPVGTAIAHLSAFDIDSEPNALIVYHLLSDSVGELPFAINDTTGTLYVSSQFRYETASEYVFRVLASNPRTASLEYSKLAPESSRNGTYSGVLQVEIFVKQDGESELYFPETERNFEISASVLKGTIIGRVEAIHLKGNHYNRILYRMASNNLVAINDRTGEIYVKETWNGTTGIIMLQVVATGQLSRNADFKPNVCKVYIERKDAEALPILLPHYEFSLSEDTDSSESFVIFDHLPRKCRLDIIEEGIGYNIEQPFCIVDPGNIHLCGPVDYKKKADYRFQIALIENGVIRSRSLVTITVNDVNDNEPSLDSAASIGYILENSPIRTTIMKVHMADSDILEKQPSFKYRIADRDLSQIFLINDTTGIMSSSDVLDREKRSLYVVPITVSALDVVPPLHATFHLRIYVDDQDDNAPEPVPRTINLGYLGEIPDMIILHTFPVDADQVGVYSCRLSHISQDFNISSSCVLKLPASLLKAEYFLSTPLLVEASNRNTNVTFPIHLRMRRDIAPRSLLSDFGVIVELWGAEGSIADSFSAFEDAFPDTMLQLLGLQHLEVDFFRVFVAVLDQDLVPTSKDNALKLLQEFFAEKLISKNVHLKQLALDICTLTPEQCVYGSKCSQNITKNGELFEMIGYKTSFIVPVVINHINCICENDVVCNGNENQVCEGNGKCRNGGTCQARTGTCLCINGYTGKFCENDIDECEDKNICGNGKCLNVFGSFVCACDDNAAKSPIYCKNSDNNICDRCHRGTCVKQDNGQRLCECDDGYSGRYCHLKIRCFDGFSSLLQFPLHQEIFMLTQEFRTLNPSGLLLSSYPVAEFREPDFTLALRNGQIHLSGNSSQKNELLVEEKVNDGKWRMIRFRYKHRRVKLTVEHCDEDGFCEPCKSSRCVAAANNFDILTTVGEQIVYIGGVKNSVTSAITAEQSSTANFEGCMRQIIINEHEIDNVLGFLEQNVIDKDNWKTCVDDGDIDMCSGGVCITDENDRKCICADGFDALDCHKAVEPWHVKSGEIVFQLSMYMIEKIELAKCNTSTQISSEEHRHSVIDDEKEQLREIPCEESEIESDILDDIPAQWMELDFKTALKNTIIFAIVEEMRYSKIEVKKFGKTILINGSAYMITKMRGAQSIKVHIASNLDDTEWHRLSLQISEDQKVFRIEIDGYGKEIRSEEQLPTLISSSLLSLSLGHNTADYAAAFSGCFRRFIVNNQAQSLDVLGGNLLSQQIFKSVGHRGAHKGCDEFLMKQTSISLEWKIVWALIAIICIMFFISVFAVVLWIVRRQFPADRIMGKRRNCWKPKLSRFLPVIRSNSRTTHIDGHSDVTVQRAVYCGPNVLQNKSELSRNKSNTVESTYSGSSNTRQLKADLRESHVSTFNPTQRHSSSECNMRMTKGSDRRRRVCPRKIQVTEEKSQEGYRQSQSNDYNDITYEKPFAQRPLHLLSTSNLHSLPTGVERKNSNNSETNSARAPQIMHSFVPFRPSCTEFVDFEESFTDDLEHFRKFT</sequence>
<organism evidence="16">
    <name type="scientific">Loa loa</name>
    <name type="common">Eye worm</name>
    <name type="synonym">Filaria loa</name>
    <dbReference type="NCBI Taxonomy" id="7209"/>
    <lineage>
        <taxon>Eukaryota</taxon>
        <taxon>Metazoa</taxon>
        <taxon>Ecdysozoa</taxon>
        <taxon>Nematoda</taxon>
        <taxon>Chromadorea</taxon>
        <taxon>Rhabditida</taxon>
        <taxon>Spirurina</taxon>
        <taxon>Spiruromorpha</taxon>
        <taxon>Filarioidea</taxon>
        <taxon>Onchocercidae</taxon>
        <taxon>Loa</taxon>
    </lineage>
</organism>
<evidence type="ECO:0000256" key="2">
    <source>
        <dbReference type="ARBA" id="ARBA00022692"/>
    </source>
</evidence>
<dbReference type="GO" id="GO:0005509">
    <property type="term" value="F:calcium ion binding"/>
    <property type="evidence" value="ECO:0007669"/>
    <property type="project" value="UniProtKB-UniRule"/>
</dbReference>
<dbReference type="Gene3D" id="2.60.120.200">
    <property type="match status" value="2"/>
</dbReference>
<comment type="caution">
    <text evidence="10">Lacks conserved residue(s) required for the propagation of feature annotation.</text>
</comment>
<dbReference type="InterPro" id="IPR002126">
    <property type="entry name" value="Cadherin-like_dom"/>
</dbReference>
<comment type="subcellular location">
    <subcellularLocation>
        <location evidence="1">Membrane</location>
    </subcellularLocation>
</comment>
<dbReference type="CDD" id="cd00110">
    <property type="entry name" value="LamG"/>
    <property type="match status" value="1"/>
</dbReference>
<evidence type="ECO:0000259" key="13">
    <source>
        <dbReference type="PROSITE" id="PS50025"/>
    </source>
</evidence>
<dbReference type="Pfam" id="PF00028">
    <property type="entry name" value="Cadherin"/>
    <property type="match status" value="6"/>
</dbReference>
<feature type="domain" description="Cadherin" evidence="15">
    <location>
        <begin position="563"/>
        <end position="669"/>
    </location>
</feature>
<dbReference type="InterPro" id="IPR050971">
    <property type="entry name" value="Cadherin-domain_protein"/>
</dbReference>
<reference evidence="16" key="1">
    <citation type="submission" date="2012-04" db="EMBL/GenBank/DDBJ databases">
        <title>The Genome Sequence of Loa loa.</title>
        <authorList>
            <consortium name="The Broad Institute Genome Sequencing Platform"/>
            <consortium name="Broad Institute Genome Sequencing Center for Infectious Disease"/>
            <person name="Nutman T.B."/>
            <person name="Fink D.L."/>
            <person name="Russ C."/>
            <person name="Young S."/>
            <person name="Zeng Q."/>
            <person name="Gargeya S."/>
            <person name="Alvarado L."/>
            <person name="Berlin A."/>
            <person name="Chapman S.B."/>
            <person name="Chen Z."/>
            <person name="Freedman E."/>
            <person name="Gellesch M."/>
            <person name="Goldberg J."/>
            <person name="Griggs A."/>
            <person name="Gujja S."/>
            <person name="Heilman E.R."/>
            <person name="Heiman D."/>
            <person name="Howarth C."/>
            <person name="Mehta T."/>
            <person name="Neiman D."/>
            <person name="Pearson M."/>
            <person name="Roberts A."/>
            <person name="Saif S."/>
            <person name="Shea T."/>
            <person name="Shenoy N."/>
            <person name="Sisk P."/>
            <person name="Stolte C."/>
            <person name="Sykes S."/>
            <person name="White J."/>
            <person name="Yandava C."/>
            <person name="Haas B."/>
            <person name="Henn M.R."/>
            <person name="Nusbaum C."/>
            <person name="Birren B."/>
        </authorList>
    </citation>
    <scope>NUCLEOTIDE SEQUENCE [LARGE SCALE GENOMIC DNA]</scope>
</reference>
<keyword evidence="4 9" id="KW-0106">Calcium</keyword>
<dbReference type="PRINTS" id="PR00205">
    <property type="entry name" value="CADHERIN"/>
</dbReference>
<evidence type="ECO:0000256" key="5">
    <source>
        <dbReference type="ARBA" id="ARBA00022889"/>
    </source>
</evidence>
<dbReference type="CDD" id="cd11304">
    <property type="entry name" value="Cadherin_repeat"/>
    <property type="match status" value="10"/>
</dbReference>
<feature type="compositionally biased region" description="Polar residues" evidence="11">
    <location>
        <begin position="2241"/>
        <end position="2254"/>
    </location>
</feature>
<dbReference type="PROSITE" id="PS50268">
    <property type="entry name" value="CADHERIN_2"/>
    <property type="match status" value="10"/>
</dbReference>
<dbReference type="Gene3D" id="2.60.40.60">
    <property type="entry name" value="Cadherins"/>
    <property type="match status" value="10"/>
</dbReference>
<dbReference type="PROSITE" id="PS01186">
    <property type="entry name" value="EGF_2"/>
    <property type="match status" value="3"/>
</dbReference>
<evidence type="ECO:0000256" key="10">
    <source>
        <dbReference type="PROSITE-ProRule" id="PRU00076"/>
    </source>
</evidence>
<dbReference type="SMART" id="SM00179">
    <property type="entry name" value="EGF_CA"/>
    <property type="match status" value="2"/>
</dbReference>
<feature type="transmembrane region" description="Helical" evidence="12">
    <location>
        <begin position="2124"/>
        <end position="2148"/>
    </location>
</feature>
<evidence type="ECO:0000259" key="14">
    <source>
        <dbReference type="PROSITE" id="PS50026"/>
    </source>
</evidence>
<proteinExistence type="predicted"/>
<feature type="region of interest" description="Disordered" evidence="11">
    <location>
        <begin position="2241"/>
        <end position="2267"/>
    </location>
</feature>
<accession>A0A1S0U441</accession>
<feature type="domain" description="Cadherin" evidence="15">
    <location>
        <begin position="464"/>
        <end position="562"/>
    </location>
</feature>
<feature type="domain" description="EGF-like" evidence="14">
    <location>
        <begin position="1533"/>
        <end position="1568"/>
    </location>
</feature>
<dbReference type="PROSITE" id="PS00010">
    <property type="entry name" value="ASX_HYDROXYL"/>
    <property type="match status" value="1"/>
</dbReference>
<dbReference type="PROSITE" id="PS00232">
    <property type="entry name" value="CADHERIN_1"/>
    <property type="match status" value="5"/>
</dbReference>
<dbReference type="PROSITE" id="PS00022">
    <property type="entry name" value="EGF_1"/>
    <property type="match status" value="2"/>
</dbReference>
<evidence type="ECO:0000256" key="3">
    <source>
        <dbReference type="ARBA" id="ARBA00022737"/>
    </source>
</evidence>
<dbReference type="OMA" id="SHETNIN"/>
<dbReference type="SMART" id="SM00112">
    <property type="entry name" value="CA"/>
    <property type="match status" value="10"/>
</dbReference>
<dbReference type="PROSITE" id="PS50026">
    <property type="entry name" value="EGF_3"/>
    <property type="match status" value="4"/>
</dbReference>
<feature type="domain" description="Cadherin" evidence="15">
    <location>
        <begin position="358"/>
        <end position="464"/>
    </location>
</feature>
<evidence type="ECO:0000256" key="11">
    <source>
        <dbReference type="SAM" id="MobiDB-lite"/>
    </source>
</evidence>
<dbReference type="GO" id="GO:0007411">
    <property type="term" value="P:axon guidance"/>
    <property type="evidence" value="ECO:0007669"/>
    <property type="project" value="UniProtKB-ARBA"/>
</dbReference>
<feature type="domain" description="Cadherin" evidence="15">
    <location>
        <begin position="860"/>
        <end position="983"/>
    </location>
</feature>
<evidence type="ECO:0000256" key="4">
    <source>
        <dbReference type="ARBA" id="ARBA00022837"/>
    </source>
</evidence>
<dbReference type="CTD" id="9940920"/>
<dbReference type="SUPFAM" id="SSF49899">
    <property type="entry name" value="Concanavalin A-like lectins/glucanases"/>
    <property type="match status" value="2"/>
</dbReference>
<dbReference type="InterPro" id="IPR013320">
    <property type="entry name" value="ConA-like_dom_sf"/>
</dbReference>
<evidence type="ECO:0000256" key="7">
    <source>
        <dbReference type="ARBA" id="ARBA00023136"/>
    </source>
</evidence>
<dbReference type="SMART" id="SM00181">
    <property type="entry name" value="EGF"/>
    <property type="match status" value="4"/>
</dbReference>
<keyword evidence="6 12" id="KW-1133">Transmembrane helix</keyword>
<dbReference type="Gene3D" id="2.10.25.10">
    <property type="entry name" value="Laminin"/>
    <property type="match status" value="2"/>
</dbReference>
<feature type="domain" description="EGF-like" evidence="14">
    <location>
        <begin position="1611"/>
        <end position="1645"/>
    </location>
</feature>
<dbReference type="GO" id="GO:0005911">
    <property type="term" value="C:cell-cell junction"/>
    <property type="evidence" value="ECO:0007669"/>
    <property type="project" value="TreeGrafter"/>
</dbReference>
<keyword evidence="8 10" id="KW-1015">Disulfide bond</keyword>
<dbReference type="InterPro" id="IPR000152">
    <property type="entry name" value="EGF-type_Asp/Asn_hydroxyl_site"/>
</dbReference>
<evidence type="ECO:0000256" key="12">
    <source>
        <dbReference type="SAM" id="Phobius"/>
    </source>
</evidence>
<feature type="domain" description="Cadherin" evidence="15">
    <location>
        <begin position="755"/>
        <end position="859"/>
    </location>
</feature>
<keyword evidence="5" id="KW-0130">Cell adhesion</keyword>
<feature type="domain" description="Cadherin" evidence="15">
    <location>
        <begin position="89"/>
        <end position="158"/>
    </location>
</feature>
<evidence type="ECO:0000256" key="1">
    <source>
        <dbReference type="ARBA" id="ARBA00004370"/>
    </source>
</evidence>
<dbReference type="FunFam" id="2.60.40.60:FF:000020">
    <property type="entry name" value="Dachsous cadherin-related 1b"/>
    <property type="match status" value="1"/>
</dbReference>
<dbReference type="InterPro" id="IPR001791">
    <property type="entry name" value="Laminin_G"/>
</dbReference>
<evidence type="ECO:0000259" key="15">
    <source>
        <dbReference type="PROSITE" id="PS50268"/>
    </source>
</evidence>
<dbReference type="OrthoDB" id="6252479at2759"/>
<evidence type="ECO:0000256" key="9">
    <source>
        <dbReference type="PROSITE-ProRule" id="PRU00043"/>
    </source>
</evidence>
<dbReference type="Pfam" id="PF02210">
    <property type="entry name" value="Laminin_G_2"/>
    <property type="match status" value="1"/>
</dbReference>
<dbReference type="InterPro" id="IPR018097">
    <property type="entry name" value="EGF_Ca-bd_CS"/>
</dbReference>
<evidence type="ECO:0000256" key="6">
    <source>
        <dbReference type="ARBA" id="ARBA00022989"/>
    </source>
</evidence>
<feature type="domain" description="EGF-like" evidence="14">
    <location>
        <begin position="1841"/>
        <end position="1871"/>
    </location>
</feature>
<dbReference type="InParanoid" id="A0A1S0U441"/>
<evidence type="ECO:0000256" key="8">
    <source>
        <dbReference type="ARBA" id="ARBA00023157"/>
    </source>
</evidence>
<dbReference type="KEGG" id="loa:LOAG_03530"/>
<protein>
    <submittedName>
        <fullName evidence="16">Uncharacterized protein</fullName>
    </submittedName>
</protein>
<feature type="domain" description="Cadherin" evidence="15">
    <location>
        <begin position="1191"/>
        <end position="1289"/>
    </location>
</feature>
<dbReference type="InterPro" id="IPR001881">
    <property type="entry name" value="EGF-like_Ca-bd_dom"/>
</dbReference>
<dbReference type="CDD" id="cd00054">
    <property type="entry name" value="EGF_CA"/>
    <property type="match status" value="2"/>
</dbReference>
<dbReference type="PROSITE" id="PS01187">
    <property type="entry name" value="EGF_CA"/>
    <property type="match status" value="1"/>
</dbReference>
<feature type="domain" description="Laminin G" evidence="13">
    <location>
        <begin position="1647"/>
        <end position="1845"/>
    </location>
</feature>
<feature type="domain" description="EGF-like" evidence="14">
    <location>
        <begin position="1570"/>
        <end position="1608"/>
    </location>
</feature>
<dbReference type="InterPro" id="IPR015919">
    <property type="entry name" value="Cadherin-like_sf"/>
</dbReference>
<dbReference type="PANTHER" id="PTHR24025">
    <property type="entry name" value="DESMOGLEIN FAMILY MEMBER"/>
    <property type="match status" value="1"/>
</dbReference>
<dbReference type="PROSITE" id="PS50025">
    <property type="entry name" value="LAM_G_DOMAIN"/>
    <property type="match status" value="2"/>
</dbReference>
<dbReference type="InterPro" id="IPR000742">
    <property type="entry name" value="EGF"/>
</dbReference>
<keyword evidence="3" id="KW-0677">Repeat</keyword>
<feature type="region of interest" description="Disordered" evidence="11">
    <location>
        <begin position="2209"/>
        <end position="2228"/>
    </location>
</feature>
<name>A0A1S0U441_LOALO</name>
<dbReference type="GeneID" id="9940920"/>
<feature type="domain" description="Cadherin" evidence="15">
    <location>
        <begin position="1049"/>
        <end position="1182"/>
    </location>
</feature>
<dbReference type="RefSeq" id="XP_020303293.1">
    <property type="nucleotide sequence ID" value="XM_020446347.1"/>
</dbReference>
<feature type="domain" description="Laminin G" evidence="13">
    <location>
        <begin position="1904"/>
        <end position="2108"/>
    </location>
</feature>
<feature type="disulfide bond" evidence="10">
    <location>
        <begin position="1861"/>
        <end position="1870"/>
    </location>
</feature>
<keyword evidence="7 12" id="KW-0472">Membrane</keyword>
<dbReference type="GO" id="GO:0005886">
    <property type="term" value="C:plasma membrane"/>
    <property type="evidence" value="ECO:0007669"/>
    <property type="project" value="InterPro"/>
</dbReference>
<keyword evidence="10" id="KW-0245">EGF-like domain</keyword>
<dbReference type="SMART" id="SM00282">
    <property type="entry name" value="LamG"/>
    <property type="match status" value="2"/>
</dbReference>
<dbReference type="SUPFAM" id="SSF49313">
    <property type="entry name" value="Cadherin-like"/>
    <property type="match status" value="11"/>
</dbReference>
<keyword evidence="2 12" id="KW-0812">Transmembrane</keyword>
<dbReference type="EMBL" id="JH712151">
    <property type="protein sequence ID" value="EFO24955.2"/>
    <property type="molecule type" value="Genomic_DNA"/>
</dbReference>
<dbReference type="GO" id="GO:0007156">
    <property type="term" value="P:homophilic cell adhesion via plasma membrane adhesion molecules"/>
    <property type="evidence" value="ECO:0007669"/>
    <property type="project" value="InterPro"/>
</dbReference>
<feature type="disulfide bond" evidence="10">
    <location>
        <begin position="1635"/>
        <end position="1644"/>
    </location>
</feature>
<feature type="domain" description="Cadherin" evidence="15">
    <location>
        <begin position="267"/>
        <end position="357"/>
    </location>
</feature>
<dbReference type="InterPro" id="IPR020894">
    <property type="entry name" value="Cadherin_CS"/>
</dbReference>
<dbReference type="FunFam" id="2.60.40.60:FF:000275">
    <property type="entry name" value="Si:dkey-30k22.7"/>
    <property type="match status" value="1"/>
</dbReference>
<feature type="disulfide bond" evidence="10">
    <location>
        <begin position="1558"/>
        <end position="1567"/>
    </location>
</feature>
<gene>
    <name evidence="16" type="ORF">LOAG_03530</name>
</gene>
<evidence type="ECO:0000313" key="16">
    <source>
        <dbReference type="EMBL" id="EFO24955.2"/>
    </source>
</evidence>